<feature type="compositionally biased region" description="Low complexity" evidence="1">
    <location>
        <begin position="7"/>
        <end position="37"/>
    </location>
</feature>
<dbReference type="Gene3D" id="2.130.10.10">
    <property type="entry name" value="YVTN repeat-like/Quinoprotein amine dehydrogenase"/>
    <property type="match status" value="1"/>
</dbReference>
<feature type="region of interest" description="Disordered" evidence="1">
    <location>
        <begin position="1"/>
        <end position="44"/>
    </location>
</feature>
<dbReference type="Pfam" id="PF13360">
    <property type="entry name" value="PQQ_2"/>
    <property type="match status" value="1"/>
</dbReference>
<evidence type="ECO:0000259" key="3">
    <source>
        <dbReference type="Pfam" id="PF13360"/>
    </source>
</evidence>
<feature type="transmembrane region" description="Helical" evidence="2">
    <location>
        <begin position="50"/>
        <end position="72"/>
    </location>
</feature>
<keyword evidence="2" id="KW-0472">Membrane</keyword>
<reference evidence="4 5" key="1">
    <citation type="journal article" date="2015" name="Genome Announc.">
        <title>Draft Genome Sequence of Norvancomycin-Producing Strain Amycolatopsis orientalis CPCC200066.</title>
        <authorList>
            <person name="Lei X."/>
            <person name="Yuan F."/>
            <person name="Shi Y."/>
            <person name="Li X."/>
            <person name="Wang L."/>
            <person name="Hong B."/>
        </authorList>
    </citation>
    <scope>NUCLEOTIDE SEQUENCE [LARGE SCALE GENOMIC DNA]</scope>
    <source>
        <strain evidence="4 5">B-37</strain>
    </source>
</reference>
<accession>A0A193C9C2</accession>
<proteinExistence type="predicted"/>
<name>A0A193C9C2_AMYOR</name>
<dbReference type="InterPro" id="IPR002372">
    <property type="entry name" value="PQQ_rpt_dom"/>
</dbReference>
<keyword evidence="2" id="KW-1133">Transmembrane helix</keyword>
<dbReference type="Gene3D" id="2.40.10.480">
    <property type="match status" value="1"/>
</dbReference>
<organism evidence="4 5">
    <name type="scientific">Amycolatopsis orientalis</name>
    <name type="common">Nocardia orientalis</name>
    <dbReference type="NCBI Taxonomy" id="31958"/>
    <lineage>
        <taxon>Bacteria</taxon>
        <taxon>Bacillati</taxon>
        <taxon>Actinomycetota</taxon>
        <taxon>Actinomycetes</taxon>
        <taxon>Pseudonocardiales</taxon>
        <taxon>Pseudonocardiaceae</taxon>
        <taxon>Amycolatopsis</taxon>
    </lineage>
</organism>
<gene>
    <name evidence="4" type="ORF">SD37_38780</name>
</gene>
<feature type="region of interest" description="Disordered" evidence="1">
    <location>
        <begin position="342"/>
        <end position="363"/>
    </location>
</feature>
<dbReference type="InterPro" id="IPR011047">
    <property type="entry name" value="Quinoprotein_ADH-like_sf"/>
</dbReference>
<evidence type="ECO:0000256" key="2">
    <source>
        <dbReference type="SAM" id="Phobius"/>
    </source>
</evidence>
<dbReference type="PANTHER" id="PTHR34512">
    <property type="entry name" value="CELL SURFACE PROTEIN"/>
    <property type="match status" value="1"/>
</dbReference>
<protein>
    <recommendedName>
        <fullName evidence="3">Pyrrolo-quinoline quinone repeat domain-containing protein</fullName>
    </recommendedName>
</protein>
<dbReference type="EMBL" id="CP016174">
    <property type="protein sequence ID" value="ANN20953.1"/>
    <property type="molecule type" value="Genomic_DNA"/>
</dbReference>
<evidence type="ECO:0000313" key="4">
    <source>
        <dbReference type="EMBL" id="ANN20953.1"/>
    </source>
</evidence>
<evidence type="ECO:0000313" key="5">
    <source>
        <dbReference type="Proteomes" id="UP000093695"/>
    </source>
</evidence>
<dbReference type="SUPFAM" id="SSF50998">
    <property type="entry name" value="Quinoprotein alcohol dehydrogenase-like"/>
    <property type="match status" value="1"/>
</dbReference>
<sequence>MSTPNHPGGQWPGRQPWPQQGYGYPQQQQQFPGGWQQEPPPPPPGKSKKFLYWLIPLVVVVVAAGVTVPILLSGGDDGGNPTAAPPASSTAPAVKTEKWQLSAYREDVPEYHDGLASWLVGDAIVVVRDKYVASFARANGKRNWLTEVPEGQKRFCGTSAVPTDGKIALGFGDDKTCENATVLDLKDGKLGWQQPLKVPQKLAGTSPPEVAVLQIVGDVVFVGQEEGIAGLDLATGAQKWAKTLIRKADNEDPCSAADLMPKDGKVVLVMTCLLGDYGLSLLSVDPATGNVELEESLPKTGQMLVGIGILSLKPLVVFSSDGTKGMYQVFDDQLKVTSTIDGGTSHEPDGLSGADGMGFGLDASGTEHNGGRAVVTDDTLYTVTTPQAGTVNALVAVDLKSGQRKWEAKIPEGTVMTPIAVEDGQVITAVAPVDKKGPQRVVKAAVGDGAVTPYAEVKIKNDEKDEFGPTSGHYRFYWAEERVYAVSGRFPKYSLDLFTLDK</sequence>
<dbReference type="Proteomes" id="UP000093695">
    <property type="component" value="Chromosome"/>
</dbReference>
<dbReference type="RefSeq" id="WP_044851814.1">
    <property type="nucleotide sequence ID" value="NZ_CP016174.1"/>
</dbReference>
<dbReference type="AlphaFoldDB" id="A0A193C9C2"/>
<evidence type="ECO:0000256" key="1">
    <source>
        <dbReference type="SAM" id="MobiDB-lite"/>
    </source>
</evidence>
<dbReference type="PANTHER" id="PTHR34512:SF30">
    <property type="entry name" value="OUTER MEMBRANE PROTEIN ASSEMBLY FACTOR BAMB"/>
    <property type="match status" value="1"/>
</dbReference>
<feature type="domain" description="Pyrrolo-quinoline quinone repeat" evidence="3">
    <location>
        <begin position="129"/>
        <end position="299"/>
    </location>
</feature>
<dbReference type="STRING" id="31958.SD37_38780"/>
<dbReference type="KEGG" id="aori:SD37_38780"/>
<dbReference type="InterPro" id="IPR015943">
    <property type="entry name" value="WD40/YVTN_repeat-like_dom_sf"/>
</dbReference>
<keyword evidence="5" id="KW-1185">Reference proteome</keyword>
<keyword evidence="2" id="KW-0812">Transmembrane</keyword>